<organism evidence="4 5">
    <name type="scientific">Petromyzon marinus</name>
    <name type="common">Sea lamprey</name>
    <dbReference type="NCBI Taxonomy" id="7757"/>
    <lineage>
        <taxon>Eukaryota</taxon>
        <taxon>Metazoa</taxon>
        <taxon>Chordata</taxon>
        <taxon>Craniata</taxon>
        <taxon>Vertebrata</taxon>
        <taxon>Cyclostomata</taxon>
        <taxon>Hyperoartia</taxon>
        <taxon>Petromyzontiformes</taxon>
        <taxon>Petromyzontidae</taxon>
        <taxon>Petromyzon</taxon>
    </lineage>
</organism>
<accession>A0AAJ7XL71</accession>
<dbReference type="PANTHER" id="PTHR23049">
    <property type="entry name" value="MYOSIN REGULATORY LIGHT CHAIN 2"/>
    <property type="match status" value="1"/>
</dbReference>
<dbReference type="InterPro" id="IPR050403">
    <property type="entry name" value="Myosin_RLC"/>
</dbReference>
<dbReference type="SMART" id="SM00054">
    <property type="entry name" value="EFh"/>
    <property type="match status" value="2"/>
</dbReference>
<feature type="domain" description="EF-hand" evidence="3">
    <location>
        <begin position="82"/>
        <end position="117"/>
    </location>
</feature>
<keyword evidence="4" id="KW-1185">Reference proteome</keyword>
<feature type="domain" description="EF-hand" evidence="3">
    <location>
        <begin position="13"/>
        <end position="48"/>
    </location>
</feature>
<evidence type="ECO:0000313" key="5">
    <source>
        <dbReference type="RefSeq" id="XP_032837383.1"/>
    </source>
</evidence>
<dbReference type="PROSITE" id="PS00018">
    <property type="entry name" value="EF_HAND_1"/>
    <property type="match status" value="1"/>
</dbReference>
<evidence type="ECO:0000256" key="1">
    <source>
        <dbReference type="ARBA" id="ARBA00022737"/>
    </source>
</evidence>
<gene>
    <name evidence="5" type="primary">LOC116958776</name>
</gene>
<dbReference type="InterPro" id="IPR011992">
    <property type="entry name" value="EF-hand-dom_pair"/>
</dbReference>
<dbReference type="Pfam" id="PF13833">
    <property type="entry name" value="EF-hand_8"/>
    <property type="match status" value="1"/>
</dbReference>
<protein>
    <submittedName>
        <fullName evidence="5">Myosin light chain 5-like</fullName>
    </submittedName>
</protein>
<dbReference type="AlphaFoldDB" id="A0AAJ7XL71"/>
<dbReference type="KEGG" id="pmrn:116958776"/>
<dbReference type="SUPFAM" id="SSF47473">
    <property type="entry name" value="EF-hand"/>
    <property type="match status" value="1"/>
</dbReference>
<dbReference type="PROSITE" id="PS50222">
    <property type="entry name" value="EF_HAND_2"/>
    <property type="match status" value="2"/>
</dbReference>
<evidence type="ECO:0000259" key="3">
    <source>
        <dbReference type="PROSITE" id="PS50222"/>
    </source>
</evidence>
<keyword evidence="1" id="KW-0677">Repeat</keyword>
<dbReference type="RefSeq" id="XP_032837383.1">
    <property type="nucleotide sequence ID" value="XM_032981492.1"/>
</dbReference>
<evidence type="ECO:0000313" key="4">
    <source>
        <dbReference type="Proteomes" id="UP001318040"/>
    </source>
</evidence>
<dbReference type="FunFam" id="1.10.238.10:FF:000001">
    <property type="entry name" value="Calmodulin 1"/>
    <property type="match status" value="1"/>
</dbReference>
<evidence type="ECO:0000256" key="2">
    <source>
        <dbReference type="ARBA" id="ARBA00022837"/>
    </source>
</evidence>
<name>A0AAJ7XL71_PETMA</name>
<keyword evidence="2" id="KW-0106">Calcium</keyword>
<proteinExistence type="predicted"/>
<dbReference type="Gene3D" id="1.10.238.10">
    <property type="entry name" value="EF-hand"/>
    <property type="match status" value="2"/>
</dbReference>
<dbReference type="Proteomes" id="UP001318040">
    <property type="component" value="Chromosome 83"/>
</dbReference>
<dbReference type="InterPro" id="IPR018247">
    <property type="entry name" value="EF_Hand_1_Ca_BS"/>
</dbReference>
<dbReference type="InterPro" id="IPR002048">
    <property type="entry name" value="EF_hand_dom"/>
</dbReference>
<dbReference type="Pfam" id="PF13202">
    <property type="entry name" value="EF-hand_5"/>
    <property type="match status" value="1"/>
</dbReference>
<sequence length="154" mass="17324">MVKKANTVKFDEAQMKDFKDVFTIMDRNRDGVIDKNDLRQTFVAIGKSVGDGELNELMKESPGPLNFDTFLSIFGAKLSGTDNEETLLNSFAMFDNSGKGNINFEEFKVYLTRWADKFNAEELEQMTKLAPISGSGVLDYHALCYTITHGDDKD</sequence>
<reference evidence="5" key="1">
    <citation type="submission" date="2025-08" db="UniProtKB">
        <authorList>
            <consortium name="RefSeq"/>
        </authorList>
    </citation>
    <scope>IDENTIFICATION</scope>
    <source>
        <tissue evidence="5">Sperm</tissue>
    </source>
</reference>
<dbReference type="GO" id="GO:0005509">
    <property type="term" value="F:calcium ion binding"/>
    <property type="evidence" value="ECO:0007669"/>
    <property type="project" value="InterPro"/>
</dbReference>